<organism evidence="1 2">
    <name type="scientific">Actinacidiphila cocklensis</name>
    <dbReference type="NCBI Taxonomy" id="887465"/>
    <lineage>
        <taxon>Bacteria</taxon>
        <taxon>Bacillati</taxon>
        <taxon>Actinomycetota</taxon>
        <taxon>Actinomycetes</taxon>
        <taxon>Kitasatosporales</taxon>
        <taxon>Streptomycetaceae</taxon>
        <taxon>Actinacidiphila</taxon>
    </lineage>
</organism>
<proteinExistence type="predicted"/>
<accession>A0A9W4DM15</accession>
<evidence type="ECO:0008006" key="3">
    <source>
        <dbReference type="Google" id="ProtNLM"/>
    </source>
</evidence>
<gene>
    <name evidence="1" type="ORF">SCOCK_150091</name>
</gene>
<dbReference type="AlphaFoldDB" id="A0A9W4DM15"/>
<protein>
    <recommendedName>
        <fullName evidence="3">DUF952 domain-containing protein</fullName>
    </recommendedName>
</protein>
<name>A0A9W4DM15_9ACTN</name>
<dbReference type="Gene3D" id="3.20.170.20">
    <property type="entry name" value="Protein of unknown function DUF952"/>
    <property type="match status" value="1"/>
</dbReference>
<dbReference type="Proteomes" id="UP001152519">
    <property type="component" value="Unassembled WGS sequence"/>
</dbReference>
<evidence type="ECO:0000313" key="2">
    <source>
        <dbReference type="Proteomes" id="UP001152519"/>
    </source>
</evidence>
<comment type="caution">
    <text evidence="1">The sequence shown here is derived from an EMBL/GenBank/DDBJ whole genome shotgun (WGS) entry which is preliminary data.</text>
</comment>
<evidence type="ECO:0000313" key="1">
    <source>
        <dbReference type="EMBL" id="CAG6392118.1"/>
    </source>
</evidence>
<reference evidence="1" key="1">
    <citation type="submission" date="2021-05" db="EMBL/GenBank/DDBJ databases">
        <authorList>
            <person name="Arsene-Ploetze F."/>
        </authorList>
    </citation>
    <scope>NUCLEOTIDE SEQUENCE</scope>
    <source>
        <strain evidence="1">DSM 42138</strain>
    </source>
</reference>
<dbReference type="SUPFAM" id="SSF56399">
    <property type="entry name" value="ADP-ribosylation"/>
    <property type="match status" value="1"/>
</dbReference>
<keyword evidence="2" id="KW-1185">Reference proteome</keyword>
<dbReference type="Pfam" id="PF06108">
    <property type="entry name" value="DUF952"/>
    <property type="match status" value="1"/>
</dbReference>
<dbReference type="RefSeq" id="WP_251486193.1">
    <property type="nucleotide sequence ID" value="NZ_CAJSLV010000043.1"/>
</dbReference>
<dbReference type="InterPro" id="IPR009297">
    <property type="entry name" value="DUF952"/>
</dbReference>
<dbReference type="EMBL" id="CAJSLV010000043">
    <property type="protein sequence ID" value="CAG6392118.1"/>
    <property type="molecule type" value="Genomic_DNA"/>
</dbReference>
<sequence>MIYHVVPHTDWMATPEEAYAPPSLAEDGFIHCAPDEATALAVVNAFYRIAPRPLLALLLDEGRLTAQCVFEAALPAPPPGVADGVLFPHVFGALNRDAVDRVMEIQWNADGRATGMREFD</sequence>